<proteinExistence type="predicted"/>
<organism evidence="1">
    <name type="scientific">Woronichinia naegeliana WA131</name>
    <dbReference type="NCBI Taxonomy" id="2824559"/>
    <lineage>
        <taxon>Bacteria</taxon>
        <taxon>Bacillati</taxon>
        <taxon>Cyanobacteriota</taxon>
        <taxon>Cyanophyceae</taxon>
        <taxon>Synechococcales</taxon>
        <taxon>Coelosphaeriaceae</taxon>
        <taxon>Woronichinia</taxon>
    </lineage>
</organism>
<dbReference type="KEGG" id="wna:KA717_30870"/>
<dbReference type="PANTHER" id="PTHR42716:SF3">
    <property type="entry name" value="SLL1913 PROTEIN"/>
    <property type="match status" value="1"/>
</dbReference>
<dbReference type="Gene3D" id="3.50.50.60">
    <property type="entry name" value="FAD/NAD(P)-binding domain"/>
    <property type="match status" value="1"/>
</dbReference>
<dbReference type="PANTHER" id="PTHR42716">
    <property type="entry name" value="L-ASPARTATE OXIDASE"/>
    <property type="match status" value="1"/>
</dbReference>
<gene>
    <name evidence="1" type="ORF">KA717_30870</name>
</gene>
<dbReference type="GO" id="GO:0009435">
    <property type="term" value="P:NAD+ biosynthetic process"/>
    <property type="evidence" value="ECO:0007669"/>
    <property type="project" value="InterPro"/>
</dbReference>
<dbReference type="InterPro" id="IPR036188">
    <property type="entry name" value="FAD/NAD-bd_sf"/>
</dbReference>
<accession>A0A977KU89</accession>
<dbReference type="EMBL" id="CP073041">
    <property type="protein sequence ID" value="UXE60034.1"/>
    <property type="molecule type" value="Genomic_DNA"/>
</dbReference>
<sequence>MPSYLKTDLLVVGGGTGGTAAAIQAARRGVKTILVSETPWLGGMLTSAGVAAPDGSELAAWQTGLWGAFLRSLRQEQRGGLNHAWVSFFTFTPRVGASIFEQWANQLPNLTWIKDQVPLEVLRQGDRVTGVRFADYQIAACITLDGTELGDLLAMGDIPHRWSWEWQAEFDEPSAPIKPNVVSNRYPVQSPTWVFLMQDYGDQPAPKISPLPGYDPTLFKDAWKNYGVERFLTYGRLPNQQYMLNWPIFGNDYGHDLNRLIGTPAEKQAFLQEAYEHSYHFAYFLQQETGKNLGLALDAFPAINNRSTAFALHPYYRESRRLRGQVTITERMILPQAGGVVAPLPLYQDQVSSIAVGNYPNDHHYPGFEFPLAPKSLRWGGYWTGTPFAIPYQSLVPEKIQGFLVCEKNISVSHMANGSTRLQPLVMNIGQVAGMAAALCIEQNCEPEALSVRSLQEALLTDSLAPAAVIPCFNLPPDHPEWLTWQRYYLDHPQDYPLDGNCPSVSQPYQFQGSEVYEGIFEKINEQEYHFHVNLEPTVTWQLVTTRPEINAQFQQLETGTKLTLSGDYNESENWFIVY</sequence>
<name>A0A977KU89_9CYAN</name>
<dbReference type="SUPFAM" id="SSF51905">
    <property type="entry name" value="FAD/NAD(P)-binding domain"/>
    <property type="match status" value="1"/>
</dbReference>
<dbReference type="InterPro" id="IPR005288">
    <property type="entry name" value="NadB"/>
</dbReference>
<evidence type="ECO:0000313" key="1">
    <source>
        <dbReference type="EMBL" id="UXE60034.1"/>
    </source>
</evidence>
<dbReference type="AlphaFoldDB" id="A0A977KU89"/>
<dbReference type="Pfam" id="PF12831">
    <property type="entry name" value="FAD_oxidored"/>
    <property type="match status" value="1"/>
</dbReference>
<dbReference type="GO" id="GO:0008734">
    <property type="term" value="F:L-aspartate oxidase activity"/>
    <property type="evidence" value="ECO:0007669"/>
    <property type="project" value="InterPro"/>
</dbReference>
<reference evidence="1" key="1">
    <citation type="submission" date="2021-04" db="EMBL/GenBank/DDBJ databases">
        <title>Genome sequence of Woronichinia naegeliana from Washington state freshwater lake bloom.</title>
        <authorList>
            <person name="Dreher T.W."/>
        </authorList>
    </citation>
    <scope>NUCLEOTIDE SEQUENCE</scope>
    <source>
        <strain evidence="1">WA131</strain>
    </source>
</reference>
<dbReference type="Proteomes" id="UP001065613">
    <property type="component" value="Chromosome"/>
</dbReference>
<protein>
    <submittedName>
        <fullName evidence="1">FAD-dependent oxidoreductase</fullName>
    </submittedName>
</protein>